<evidence type="ECO:0000256" key="1">
    <source>
        <dbReference type="HAMAP-Rule" id="MF_02218"/>
    </source>
</evidence>
<feature type="binding site" evidence="1">
    <location>
        <position position="250"/>
    </location>
    <ligand>
        <name>Mg(2+)</name>
        <dbReference type="ChEBI" id="CHEBI:18420"/>
        <label>1</label>
    </ligand>
</feature>
<feature type="binding site" evidence="1">
    <location>
        <position position="339"/>
    </location>
    <ligand>
        <name>D-glucosamine</name>
        <dbReference type="ChEBI" id="CHEBI:58723"/>
    </ligand>
</feature>
<dbReference type="HAMAP" id="MF_02218">
    <property type="entry name" value="GlcN_kinase"/>
    <property type="match status" value="1"/>
</dbReference>
<dbReference type="GO" id="GO:0005524">
    <property type="term" value="F:ATP binding"/>
    <property type="evidence" value="ECO:0007669"/>
    <property type="project" value="UniProtKB-KW"/>
</dbReference>
<dbReference type="Proteomes" id="UP000479526">
    <property type="component" value="Unassembled WGS sequence"/>
</dbReference>
<name>A0A7C9MXR7_9ACTN</name>
<gene>
    <name evidence="2" type="ORF">GT755_16605</name>
</gene>
<keyword evidence="1" id="KW-0119">Carbohydrate metabolism</keyword>
<comment type="function">
    <text evidence="1">Catalyzes the ATP-dependent phosphorylation of D-glucosamine (GlcN) to D-glucosamine 6-phosphate. May be involved in the phosphorylation of acquired extracellular GlcN derived from the hydrolysis of chitosan, i.e., in the incorporation of exogenous GlcN into the bacterial GlcNAc metabolism.</text>
</comment>
<evidence type="ECO:0000313" key="3">
    <source>
        <dbReference type="Proteomes" id="UP000479526"/>
    </source>
</evidence>
<comment type="similarity">
    <text evidence="1">Belongs to the actinobacterial glucosamine kinase family.</text>
</comment>
<keyword evidence="1" id="KW-0479">Metal-binding</keyword>
<comment type="catalytic activity">
    <reaction evidence="1">
        <text>D-glucosamine + ATP = D-glucosamine 6-phosphate + ADP + H(+)</text>
        <dbReference type="Rhea" id="RHEA:10948"/>
        <dbReference type="ChEBI" id="CHEBI:15378"/>
        <dbReference type="ChEBI" id="CHEBI:30616"/>
        <dbReference type="ChEBI" id="CHEBI:58723"/>
        <dbReference type="ChEBI" id="CHEBI:58725"/>
        <dbReference type="ChEBI" id="CHEBI:456216"/>
        <dbReference type="EC" id="2.7.1.8"/>
    </reaction>
</comment>
<accession>A0A7C9MXR7</accession>
<feature type="binding site" evidence="1">
    <location>
        <position position="130"/>
    </location>
    <ligand>
        <name>ATP</name>
        <dbReference type="ChEBI" id="CHEBI:30616"/>
    </ligand>
</feature>
<keyword evidence="3" id="KW-1185">Reference proteome</keyword>
<feature type="binding site" evidence="1">
    <location>
        <position position="238"/>
    </location>
    <ligand>
        <name>Mg(2+)</name>
        <dbReference type="ChEBI" id="CHEBI:18420"/>
        <label>1</label>
    </ligand>
</feature>
<keyword evidence="1" id="KW-0418">Kinase</keyword>
<dbReference type="RefSeq" id="WP_161480569.1">
    <property type="nucleotide sequence ID" value="NZ_WXEW01000004.1"/>
</dbReference>
<feature type="binding site" evidence="1">
    <location>
        <position position="252"/>
    </location>
    <ligand>
        <name>Mg(2+)</name>
        <dbReference type="ChEBI" id="CHEBI:18420"/>
        <label>2</label>
    </ligand>
</feature>
<dbReference type="Gene3D" id="3.90.1200.10">
    <property type="match status" value="1"/>
</dbReference>
<keyword evidence="1" id="KW-0547">Nucleotide-binding</keyword>
<reference evidence="2 3" key="1">
    <citation type="submission" date="2020-01" db="EMBL/GenBank/DDBJ databases">
        <title>Herbidospora sp. NEAU-GS84 nov., a novel actinomycete isolated from soil.</title>
        <authorList>
            <person name="Han L."/>
        </authorList>
    </citation>
    <scope>NUCLEOTIDE SEQUENCE [LARGE SCALE GENOMIC DNA]</scope>
    <source>
        <strain evidence="2 3">NEAU-GS84</strain>
    </source>
</reference>
<organism evidence="2 3">
    <name type="scientific">Herbidospora solisilvae</name>
    <dbReference type="NCBI Taxonomy" id="2696284"/>
    <lineage>
        <taxon>Bacteria</taxon>
        <taxon>Bacillati</taxon>
        <taxon>Actinomycetota</taxon>
        <taxon>Actinomycetes</taxon>
        <taxon>Streptosporangiales</taxon>
        <taxon>Streptosporangiaceae</taxon>
        <taxon>Herbidospora</taxon>
    </lineage>
</organism>
<feature type="binding site" evidence="1">
    <location>
        <position position="250"/>
    </location>
    <ligand>
        <name>Mg(2+)</name>
        <dbReference type="ChEBI" id="CHEBI:18420"/>
        <label>2</label>
    </ligand>
</feature>
<comment type="cofactor">
    <cofactor evidence="1">
        <name>Mg(2+)</name>
        <dbReference type="ChEBI" id="CHEBI:18420"/>
    </cofactor>
    <text evidence="1">Binds 2 Mg(2+) ions per subunit.</text>
</comment>
<dbReference type="EC" id="2.7.1.8" evidence="1"/>
<sequence>MESADWALPGNVVLRLGEELEAGPGVTEQVLRNLGAAPAPFRVREMRPLPDFPAGERAITVDQTHRSVVVGEKVIVKWFPRPSEGPHPGLEMLTHLADTGFTRTAEPYAAIFCGAALAGLATAYLPGARDGWEWCAEQAAAGRTAFAAEIGALAADLHLAMATPSEVVPEPVRLMPATDGWAERAGRALDEALALTTDETDGRWLADHVADLRRELAPLQVAGETQVMRVHGDLHVGQILEWEGGFSLIDFDGNPTVPDASPYQPAARDLAQLVISVENAGQVAIKRRGADPQAVSAWVWGAREGLENAYTRRLEEAGRGDLLDRSLLRPFEAEQLCRELIYAGRFLERWRYAPMGVLRTWF</sequence>
<dbReference type="GO" id="GO:0000287">
    <property type="term" value="F:magnesium ion binding"/>
    <property type="evidence" value="ECO:0007669"/>
    <property type="project" value="UniProtKB-UniRule"/>
</dbReference>
<keyword evidence="1" id="KW-0067">ATP-binding</keyword>
<keyword evidence="1 2" id="KW-0808">Transferase</keyword>
<feature type="binding site" evidence="1">
    <location>
        <position position="233"/>
    </location>
    <ligand>
        <name>D-glucosamine</name>
        <dbReference type="ChEBI" id="CHEBI:58723"/>
    </ligand>
</feature>
<dbReference type="InterPro" id="IPR043674">
    <property type="entry name" value="GlcN_kinase"/>
</dbReference>
<dbReference type="InterPro" id="IPR011009">
    <property type="entry name" value="Kinase-like_dom_sf"/>
</dbReference>
<dbReference type="EMBL" id="WXEW01000004">
    <property type="protein sequence ID" value="NAS23311.1"/>
    <property type="molecule type" value="Genomic_DNA"/>
</dbReference>
<protein>
    <recommendedName>
        <fullName evidence="1">Glucosamine kinase</fullName>
        <shortName evidence="1">GlcN kinase</shortName>
        <shortName evidence="1">GlcNK</shortName>
        <ecNumber evidence="1">2.7.1.8</ecNumber>
    </recommendedName>
</protein>
<dbReference type="AlphaFoldDB" id="A0A7C9MXR7"/>
<dbReference type="GO" id="GO:0005975">
    <property type="term" value="P:carbohydrate metabolic process"/>
    <property type="evidence" value="ECO:0007669"/>
    <property type="project" value="UniProtKB-UniRule"/>
</dbReference>
<dbReference type="SUPFAM" id="SSF56112">
    <property type="entry name" value="Protein kinase-like (PK-like)"/>
    <property type="match status" value="1"/>
</dbReference>
<comment type="subunit">
    <text evidence="1">Monomer.</text>
</comment>
<feature type="binding site" evidence="1">
    <location>
        <position position="77"/>
    </location>
    <ligand>
        <name>ATP</name>
        <dbReference type="ChEBI" id="CHEBI:30616"/>
    </ligand>
</feature>
<evidence type="ECO:0000313" key="2">
    <source>
        <dbReference type="EMBL" id="NAS23311.1"/>
    </source>
</evidence>
<keyword evidence="1" id="KW-0460">Magnesium</keyword>
<comment type="caution">
    <text evidence="1">Lacks conserved residue(s) required for the propagation of feature annotation.</text>
</comment>
<proteinExistence type="inferred from homology"/>
<feature type="binding site" evidence="1">
    <location>
        <begin position="123"/>
        <end position="125"/>
    </location>
    <ligand>
        <name>ATP</name>
        <dbReference type="ChEBI" id="CHEBI:30616"/>
    </ligand>
</feature>
<comment type="caution">
    <text evidence="2">The sequence shown here is derived from an EMBL/GenBank/DDBJ whole genome shotgun (WGS) entry which is preliminary data.</text>
</comment>
<dbReference type="GO" id="GO:0047931">
    <property type="term" value="F:glucosamine kinase activity"/>
    <property type="evidence" value="ECO:0007669"/>
    <property type="project" value="UniProtKB-UniRule"/>
</dbReference>